<name>A0A6C1B3D9_9RHOO</name>
<dbReference type="PANTHER" id="PTHR24567:SF74">
    <property type="entry name" value="HTH-TYPE TRANSCRIPTIONAL REGULATOR ARCR"/>
    <property type="match status" value="1"/>
</dbReference>
<dbReference type="InterPro" id="IPR036390">
    <property type="entry name" value="WH_DNA-bd_sf"/>
</dbReference>
<protein>
    <submittedName>
        <fullName evidence="6">Crp/Fnr family transcriptional regulator</fullName>
    </submittedName>
</protein>
<dbReference type="InterPro" id="IPR050397">
    <property type="entry name" value="Env_Response_Regulators"/>
</dbReference>
<dbReference type="GO" id="GO:0003677">
    <property type="term" value="F:DNA binding"/>
    <property type="evidence" value="ECO:0007669"/>
    <property type="project" value="UniProtKB-KW"/>
</dbReference>
<dbReference type="InterPro" id="IPR036388">
    <property type="entry name" value="WH-like_DNA-bd_sf"/>
</dbReference>
<feature type="domain" description="Cyclic nucleotide-binding" evidence="4">
    <location>
        <begin position="8"/>
        <end position="128"/>
    </location>
</feature>
<dbReference type="CDD" id="cd00038">
    <property type="entry name" value="CAP_ED"/>
    <property type="match status" value="1"/>
</dbReference>
<dbReference type="Proteomes" id="UP000501991">
    <property type="component" value="Chromosome"/>
</dbReference>
<evidence type="ECO:0000256" key="1">
    <source>
        <dbReference type="ARBA" id="ARBA00023015"/>
    </source>
</evidence>
<feature type="domain" description="HTH crp-type" evidence="5">
    <location>
        <begin position="142"/>
        <end position="210"/>
    </location>
</feature>
<evidence type="ECO:0000259" key="4">
    <source>
        <dbReference type="PROSITE" id="PS50042"/>
    </source>
</evidence>
<dbReference type="InterPro" id="IPR012318">
    <property type="entry name" value="HTH_CRP"/>
</dbReference>
<sequence>MTLENIELFSGLPEAQLLRLAEQARQRTYPAGTVIVNEGDEAHGMFIINSGALKVFVTEENGKEVTLSLLGEDDYFGELALVDDAPRSASVMTLERSTLMQISRNDFNDVIATNPACLQIILRNLVGRIRELTDNVRALALIDVFGRISRIFDSMAEPEGELRIIRRRMTQQDLANLVGASREMVNRILRELVAGDYIEIHHQYILLKRKLPARW</sequence>
<dbReference type="GO" id="GO:0003700">
    <property type="term" value="F:DNA-binding transcription factor activity"/>
    <property type="evidence" value="ECO:0007669"/>
    <property type="project" value="TreeGrafter"/>
</dbReference>
<accession>A0A6C1B3D9</accession>
<dbReference type="Gene3D" id="2.60.120.10">
    <property type="entry name" value="Jelly Rolls"/>
    <property type="match status" value="1"/>
</dbReference>
<evidence type="ECO:0000256" key="2">
    <source>
        <dbReference type="ARBA" id="ARBA00023125"/>
    </source>
</evidence>
<dbReference type="SUPFAM" id="SSF46785">
    <property type="entry name" value="Winged helix' DNA-binding domain"/>
    <property type="match status" value="1"/>
</dbReference>
<dbReference type="RefSeq" id="WP_173764664.1">
    <property type="nucleotide sequence ID" value="NZ_CP048836.1"/>
</dbReference>
<evidence type="ECO:0000313" key="7">
    <source>
        <dbReference type="Proteomes" id="UP000501991"/>
    </source>
</evidence>
<gene>
    <name evidence="6" type="ORF">G3580_07495</name>
</gene>
<keyword evidence="7" id="KW-1185">Reference proteome</keyword>
<dbReference type="Pfam" id="PF00027">
    <property type="entry name" value="cNMP_binding"/>
    <property type="match status" value="1"/>
</dbReference>
<dbReference type="KEGG" id="azq:G3580_07495"/>
<dbReference type="PROSITE" id="PS00889">
    <property type="entry name" value="CNMP_BINDING_2"/>
    <property type="match status" value="1"/>
</dbReference>
<evidence type="ECO:0000259" key="5">
    <source>
        <dbReference type="PROSITE" id="PS51063"/>
    </source>
</evidence>
<dbReference type="SUPFAM" id="SSF51206">
    <property type="entry name" value="cAMP-binding domain-like"/>
    <property type="match status" value="1"/>
</dbReference>
<proteinExistence type="predicted"/>
<dbReference type="GO" id="GO:0005829">
    <property type="term" value="C:cytosol"/>
    <property type="evidence" value="ECO:0007669"/>
    <property type="project" value="TreeGrafter"/>
</dbReference>
<dbReference type="PROSITE" id="PS00888">
    <property type="entry name" value="CNMP_BINDING_1"/>
    <property type="match status" value="1"/>
</dbReference>
<dbReference type="SMART" id="SM00419">
    <property type="entry name" value="HTH_CRP"/>
    <property type="match status" value="1"/>
</dbReference>
<dbReference type="SMART" id="SM00100">
    <property type="entry name" value="cNMP"/>
    <property type="match status" value="1"/>
</dbReference>
<organism evidence="6 7">
    <name type="scientific">Nitrogeniibacter mangrovi</name>
    <dbReference type="NCBI Taxonomy" id="2016596"/>
    <lineage>
        <taxon>Bacteria</taxon>
        <taxon>Pseudomonadati</taxon>
        <taxon>Pseudomonadota</taxon>
        <taxon>Betaproteobacteria</taxon>
        <taxon>Rhodocyclales</taxon>
        <taxon>Zoogloeaceae</taxon>
        <taxon>Nitrogeniibacter</taxon>
    </lineage>
</organism>
<dbReference type="Gene3D" id="1.10.10.10">
    <property type="entry name" value="Winged helix-like DNA-binding domain superfamily/Winged helix DNA-binding domain"/>
    <property type="match status" value="1"/>
</dbReference>
<dbReference type="InterPro" id="IPR018490">
    <property type="entry name" value="cNMP-bd_dom_sf"/>
</dbReference>
<evidence type="ECO:0000256" key="3">
    <source>
        <dbReference type="ARBA" id="ARBA00023163"/>
    </source>
</evidence>
<dbReference type="InterPro" id="IPR014710">
    <property type="entry name" value="RmlC-like_jellyroll"/>
</dbReference>
<dbReference type="InterPro" id="IPR000595">
    <property type="entry name" value="cNMP-bd_dom"/>
</dbReference>
<dbReference type="PROSITE" id="PS51063">
    <property type="entry name" value="HTH_CRP_2"/>
    <property type="match status" value="1"/>
</dbReference>
<dbReference type="PROSITE" id="PS50042">
    <property type="entry name" value="CNMP_BINDING_3"/>
    <property type="match status" value="1"/>
</dbReference>
<dbReference type="PRINTS" id="PR00103">
    <property type="entry name" value="CAMPKINASE"/>
</dbReference>
<keyword evidence="2" id="KW-0238">DNA-binding</keyword>
<evidence type="ECO:0000313" key="6">
    <source>
        <dbReference type="EMBL" id="QID17499.1"/>
    </source>
</evidence>
<dbReference type="PANTHER" id="PTHR24567">
    <property type="entry name" value="CRP FAMILY TRANSCRIPTIONAL REGULATORY PROTEIN"/>
    <property type="match status" value="1"/>
</dbReference>
<dbReference type="Pfam" id="PF13545">
    <property type="entry name" value="HTH_Crp_2"/>
    <property type="match status" value="1"/>
</dbReference>
<dbReference type="EMBL" id="CP048836">
    <property type="protein sequence ID" value="QID17499.1"/>
    <property type="molecule type" value="Genomic_DNA"/>
</dbReference>
<dbReference type="InterPro" id="IPR018488">
    <property type="entry name" value="cNMP-bd_CS"/>
</dbReference>
<keyword evidence="3" id="KW-0804">Transcription</keyword>
<keyword evidence="1" id="KW-0805">Transcription regulation</keyword>
<reference evidence="6 7" key="1">
    <citation type="submission" date="2020-02" db="EMBL/GenBank/DDBJ databases">
        <title>Nitrogenibacter mangrovi gen. nov., sp. nov. isolated from mangrove sediment, a denitrifying betaproteobacterium.</title>
        <authorList>
            <person name="Liao H."/>
            <person name="Tian Y."/>
        </authorList>
    </citation>
    <scope>NUCLEOTIDE SEQUENCE [LARGE SCALE GENOMIC DNA]</scope>
    <source>
        <strain evidence="6 7">M9-3-2</strain>
    </source>
</reference>
<dbReference type="AlphaFoldDB" id="A0A6C1B3D9"/>